<gene>
    <name evidence="1" type="ORF">Patl1_27199</name>
</gene>
<dbReference type="EMBL" id="CM047901">
    <property type="protein sequence ID" value="KAJ0098247.1"/>
    <property type="molecule type" value="Genomic_DNA"/>
</dbReference>
<keyword evidence="2" id="KW-1185">Reference proteome</keyword>
<accession>A0ACC1BH30</accession>
<evidence type="ECO:0000313" key="2">
    <source>
        <dbReference type="Proteomes" id="UP001164250"/>
    </source>
</evidence>
<dbReference type="Proteomes" id="UP001164250">
    <property type="component" value="Chromosome 5"/>
</dbReference>
<proteinExistence type="predicted"/>
<reference evidence="2" key="1">
    <citation type="journal article" date="2023" name="G3 (Bethesda)">
        <title>Genome assembly and association tests identify interacting loci associated with vigor, precocity, and sex in interspecific pistachio rootstocks.</title>
        <authorList>
            <person name="Palmer W."/>
            <person name="Jacygrad E."/>
            <person name="Sagayaradj S."/>
            <person name="Cavanaugh K."/>
            <person name="Han R."/>
            <person name="Bertier L."/>
            <person name="Beede B."/>
            <person name="Kafkas S."/>
            <person name="Golino D."/>
            <person name="Preece J."/>
            <person name="Michelmore R."/>
        </authorList>
    </citation>
    <scope>NUCLEOTIDE SEQUENCE [LARGE SCALE GENOMIC DNA]</scope>
</reference>
<sequence>MASGIFPFQVPVLNQSNYDKWSIKMEALLRLQDTWKIKKKGYKEPKDEVFISQAQKYTLKDSRKRDKKAFFTIYKALDDDGFEKISNCLLMF</sequence>
<comment type="caution">
    <text evidence="1">The sequence shown here is derived from an EMBL/GenBank/DDBJ whole genome shotgun (WGS) entry which is preliminary data.</text>
</comment>
<evidence type="ECO:0000313" key="1">
    <source>
        <dbReference type="EMBL" id="KAJ0098247.1"/>
    </source>
</evidence>
<name>A0ACC1BH30_9ROSI</name>
<organism evidence="1 2">
    <name type="scientific">Pistacia atlantica</name>
    <dbReference type="NCBI Taxonomy" id="434234"/>
    <lineage>
        <taxon>Eukaryota</taxon>
        <taxon>Viridiplantae</taxon>
        <taxon>Streptophyta</taxon>
        <taxon>Embryophyta</taxon>
        <taxon>Tracheophyta</taxon>
        <taxon>Spermatophyta</taxon>
        <taxon>Magnoliopsida</taxon>
        <taxon>eudicotyledons</taxon>
        <taxon>Gunneridae</taxon>
        <taxon>Pentapetalae</taxon>
        <taxon>rosids</taxon>
        <taxon>malvids</taxon>
        <taxon>Sapindales</taxon>
        <taxon>Anacardiaceae</taxon>
        <taxon>Pistacia</taxon>
    </lineage>
</organism>
<protein>
    <submittedName>
        <fullName evidence="1">Uncharacterized protein</fullName>
    </submittedName>
</protein>